<name>A0A1G2I6Y4_9BACT</name>
<dbReference type="AlphaFoldDB" id="A0A1G2I6Y4"/>
<feature type="transmembrane region" description="Helical" evidence="1">
    <location>
        <begin position="44"/>
        <end position="67"/>
    </location>
</feature>
<dbReference type="Proteomes" id="UP000176308">
    <property type="component" value="Unassembled WGS sequence"/>
</dbReference>
<comment type="caution">
    <text evidence="2">The sequence shown here is derived from an EMBL/GenBank/DDBJ whole genome shotgun (WGS) entry which is preliminary data.</text>
</comment>
<dbReference type="SUPFAM" id="SSF54523">
    <property type="entry name" value="Pili subunits"/>
    <property type="match status" value="1"/>
</dbReference>
<dbReference type="EMBL" id="MHOX01000025">
    <property type="protein sequence ID" value="OGZ70469.1"/>
    <property type="molecule type" value="Genomic_DNA"/>
</dbReference>
<sequence length="231" mass="25995">MRFAQNHARKAPGVQQNLLTRLKLKIKTLIKNLKLKIKNSARGITIVEILVVVFIIALFSSILVASFPKIKYRFALTRSVYKMSQDLRKTQDMGFSGQKIAGISVKGYGVYINLDDPNLGNKKYIIYADMDDDQKYTAQLQEVCGQQQVASTDCVIELIDISQTEPGIVIDRIENTNNRWIDINFKPPNPTITITSLLPGIDRVQIIFALESDLLKTRIVSVNLAGLIEIK</sequence>
<gene>
    <name evidence="2" type="ORF">A2904_01655</name>
</gene>
<evidence type="ECO:0000256" key="1">
    <source>
        <dbReference type="SAM" id="Phobius"/>
    </source>
</evidence>
<accession>A0A1G2I6Y4</accession>
<evidence type="ECO:0008006" key="4">
    <source>
        <dbReference type="Google" id="ProtNLM"/>
    </source>
</evidence>
<proteinExistence type="predicted"/>
<keyword evidence="1" id="KW-0472">Membrane</keyword>
<keyword evidence="1" id="KW-0812">Transmembrane</keyword>
<dbReference type="InterPro" id="IPR045584">
    <property type="entry name" value="Pilin-like"/>
</dbReference>
<reference evidence="2 3" key="1">
    <citation type="journal article" date="2016" name="Nat. Commun.">
        <title>Thousands of microbial genomes shed light on interconnected biogeochemical processes in an aquifer system.</title>
        <authorList>
            <person name="Anantharaman K."/>
            <person name="Brown C.T."/>
            <person name="Hug L.A."/>
            <person name="Sharon I."/>
            <person name="Castelle C.J."/>
            <person name="Probst A.J."/>
            <person name="Thomas B.C."/>
            <person name="Singh A."/>
            <person name="Wilkins M.J."/>
            <person name="Karaoz U."/>
            <person name="Brodie E.L."/>
            <person name="Williams K.H."/>
            <person name="Hubbard S.S."/>
            <person name="Banfield J.F."/>
        </authorList>
    </citation>
    <scope>NUCLEOTIDE SEQUENCE [LARGE SCALE GENOMIC DNA]</scope>
</reference>
<organism evidence="2 3">
    <name type="scientific">Candidatus Staskawiczbacteria bacterium RIFCSPLOWO2_01_FULL_33_9</name>
    <dbReference type="NCBI Taxonomy" id="1802211"/>
    <lineage>
        <taxon>Bacteria</taxon>
        <taxon>Candidatus Staskawicziibacteriota</taxon>
    </lineage>
</organism>
<evidence type="ECO:0000313" key="2">
    <source>
        <dbReference type="EMBL" id="OGZ70469.1"/>
    </source>
</evidence>
<protein>
    <recommendedName>
        <fullName evidence="4">General secretion pathway GspH domain-containing protein</fullName>
    </recommendedName>
</protein>
<evidence type="ECO:0000313" key="3">
    <source>
        <dbReference type="Proteomes" id="UP000176308"/>
    </source>
</evidence>
<keyword evidence="1" id="KW-1133">Transmembrane helix</keyword>